<feature type="domain" description="Endonuclease/exonuclease/phosphatase" evidence="1">
    <location>
        <begin position="11"/>
        <end position="61"/>
    </location>
</feature>
<protein>
    <recommendedName>
        <fullName evidence="1">Endonuclease/exonuclease/phosphatase domain-containing protein</fullName>
    </recommendedName>
</protein>
<dbReference type="Pfam" id="PF03372">
    <property type="entry name" value="Exo_endo_phos"/>
    <property type="match status" value="1"/>
</dbReference>
<evidence type="ECO:0000313" key="3">
    <source>
        <dbReference type="Proteomes" id="UP001162483"/>
    </source>
</evidence>
<name>A0ABN9EFX5_9NEOB</name>
<accession>A0ABN9EFX5</accession>
<proteinExistence type="predicted"/>
<dbReference type="InterPro" id="IPR005135">
    <property type="entry name" value="Endo/exonuclease/phosphatase"/>
</dbReference>
<organism evidence="2 3">
    <name type="scientific">Staurois parvus</name>
    <dbReference type="NCBI Taxonomy" id="386267"/>
    <lineage>
        <taxon>Eukaryota</taxon>
        <taxon>Metazoa</taxon>
        <taxon>Chordata</taxon>
        <taxon>Craniata</taxon>
        <taxon>Vertebrata</taxon>
        <taxon>Euteleostomi</taxon>
        <taxon>Amphibia</taxon>
        <taxon>Batrachia</taxon>
        <taxon>Anura</taxon>
        <taxon>Neobatrachia</taxon>
        <taxon>Ranoidea</taxon>
        <taxon>Ranidae</taxon>
        <taxon>Staurois</taxon>
    </lineage>
</organism>
<dbReference type="Gene3D" id="3.60.10.10">
    <property type="entry name" value="Endonuclease/exonuclease/phosphatase"/>
    <property type="match status" value="1"/>
</dbReference>
<reference evidence="2" key="1">
    <citation type="submission" date="2023-05" db="EMBL/GenBank/DDBJ databases">
        <authorList>
            <person name="Stuckert A."/>
        </authorList>
    </citation>
    <scope>NUCLEOTIDE SEQUENCE</scope>
</reference>
<sequence length="82" mass="9379">MPSLNSLSGHLSLNVLSINVKGLNTPGKRSLLLSHLFKQRADIVFLQETHFRHDAILKLTKFGFRQFIMLLTLMLNLKAFPF</sequence>
<comment type="caution">
    <text evidence="2">The sequence shown here is derived from an EMBL/GenBank/DDBJ whole genome shotgun (WGS) entry which is preliminary data.</text>
</comment>
<gene>
    <name evidence="2" type="ORF">SPARVUS_LOCUS9643344</name>
</gene>
<evidence type="ECO:0000259" key="1">
    <source>
        <dbReference type="Pfam" id="PF03372"/>
    </source>
</evidence>
<evidence type="ECO:0000313" key="2">
    <source>
        <dbReference type="EMBL" id="CAI9582318.1"/>
    </source>
</evidence>
<dbReference type="Proteomes" id="UP001162483">
    <property type="component" value="Unassembled WGS sequence"/>
</dbReference>
<keyword evidence="3" id="KW-1185">Reference proteome</keyword>
<dbReference type="InterPro" id="IPR036691">
    <property type="entry name" value="Endo/exonu/phosph_ase_sf"/>
</dbReference>
<dbReference type="SUPFAM" id="SSF56219">
    <property type="entry name" value="DNase I-like"/>
    <property type="match status" value="1"/>
</dbReference>
<dbReference type="EMBL" id="CATNWA010015354">
    <property type="protein sequence ID" value="CAI9582318.1"/>
    <property type="molecule type" value="Genomic_DNA"/>
</dbReference>